<feature type="region of interest" description="Disordered" evidence="1">
    <location>
        <begin position="26"/>
        <end position="56"/>
    </location>
</feature>
<name>A0A286RFB3_9BACT</name>
<feature type="compositionally biased region" description="Polar residues" evidence="1">
    <location>
        <begin position="26"/>
        <end position="35"/>
    </location>
</feature>
<protein>
    <submittedName>
        <fullName evidence="2">Uncharacterized protein</fullName>
    </submittedName>
</protein>
<accession>A0A286RFB3</accession>
<evidence type="ECO:0000313" key="3">
    <source>
        <dbReference type="Proteomes" id="UP000215086"/>
    </source>
</evidence>
<reference evidence="2 3" key="1">
    <citation type="journal article" name="Front. Microbiol.">
        <title>Sugar Metabolism of the First Thermophilic Planctomycete Thermogutta terrifontis: Comparative Genomic and Transcriptomic Approaches.</title>
        <authorList>
            <person name="Elcheninov A.G."/>
            <person name="Menzel P."/>
            <person name="Gudbergsdottir S.R."/>
            <person name="Slesarev A.I."/>
            <person name="Kadnikov V.V."/>
            <person name="Krogh A."/>
            <person name="Bonch-Osmolovskaya E.A."/>
            <person name="Peng X."/>
            <person name="Kublanov I.V."/>
        </authorList>
    </citation>
    <scope>NUCLEOTIDE SEQUENCE [LARGE SCALE GENOMIC DNA]</scope>
    <source>
        <strain evidence="2 3">R1</strain>
    </source>
</reference>
<dbReference type="Proteomes" id="UP000215086">
    <property type="component" value="Chromosome"/>
</dbReference>
<sequence length="105" mass="11491">MISGHDRVIEFRVIAHGPLRVAVGQKSSCGQQSESDQPDLSGLASNPAGQCSPQLPGASNINRFASRLPRVVGSPPAIRHRLEAERLWRHFAITHTRRVHVVLPC</sequence>
<feature type="compositionally biased region" description="Polar residues" evidence="1">
    <location>
        <begin position="43"/>
        <end position="56"/>
    </location>
</feature>
<keyword evidence="3" id="KW-1185">Reference proteome</keyword>
<dbReference type="KEGG" id="ttf:THTE_2053"/>
<evidence type="ECO:0000313" key="2">
    <source>
        <dbReference type="EMBL" id="ASV74655.1"/>
    </source>
</evidence>
<proteinExistence type="predicted"/>
<gene>
    <name evidence="2" type="ORF">THTE_2053</name>
</gene>
<dbReference type="EMBL" id="CP018477">
    <property type="protein sequence ID" value="ASV74655.1"/>
    <property type="molecule type" value="Genomic_DNA"/>
</dbReference>
<evidence type="ECO:0000256" key="1">
    <source>
        <dbReference type="SAM" id="MobiDB-lite"/>
    </source>
</evidence>
<organism evidence="2 3">
    <name type="scientific">Thermogutta terrifontis</name>
    <dbReference type="NCBI Taxonomy" id="1331910"/>
    <lineage>
        <taxon>Bacteria</taxon>
        <taxon>Pseudomonadati</taxon>
        <taxon>Planctomycetota</taxon>
        <taxon>Planctomycetia</taxon>
        <taxon>Pirellulales</taxon>
        <taxon>Thermoguttaceae</taxon>
        <taxon>Thermogutta</taxon>
    </lineage>
</organism>
<dbReference type="AlphaFoldDB" id="A0A286RFB3"/>